<proteinExistence type="predicted"/>
<dbReference type="InterPro" id="IPR028366">
    <property type="entry name" value="PhoU"/>
</dbReference>
<dbReference type="GO" id="GO:0045936">
    <property type="term" value="P:negative regulation of phosphate metabolic process"/>
    <property type="evidence" value="ECO:0007669"/>
    <property type="project" value="InterPro"/>
</dbReference>
<dbReference type="KEGG" id="npy:NPRO_11240"/>
<dbReference type="InterPro" id="IPR038078">
    <property type="entry name" value="PhoU-like_sf"/>
</dbReference>
<dbReference type="Proteomes" id="UP000662873">
    <property type="component" value="Chromosome"/>
</dbReference>
<name>A0A809R7S9_9BACT</name>
<dbReference type="AlphaFoldDB" id="A0A809R7S9"/>
<feature type="domain" description="PhoU" evidence="1">
    <location>
        <begin position="18"/>
        <end position="105"/>
    </location>
</feature>
<sequence>MTLRQNYDEQLLELQSMVTRMGGIATEMVRSACAAIQTGDLENARATIERDNEVDELEEQITLRAVVLVMKESPVAGDLKMLTSALGVVGEIEKAADHAVKLARRATKLTGQFPAELKANLAELAELSIKQFTLSLKLFMEFDGDLAEEIIRNDKVVDELYTVARNRVIELIRKSPESADVYVRSIDALHALEHVADHATEIAERLRLHFSNLARLAREN</sequence>
<gene>
    <name evidence="2" type="ORF">NPRO_11240</name>
</gene>
<dbReference type="Gene3D" id="1.20.58.220">
    <property type="entry name" value="Phosphate transport system protein phou homolog 2, domain 2"/>
    <property type="match status" value="1"/>
</dbReference>
<dbReference type="EMBL" id="AP021858">
    <property type="protein sequence ID" value="BBO23529.1"/>
    <property type="molecule type" value="Genomic_DNA"/>
</dbReference>
<accession>A0A809R7S9</accession>
<dbReference type="InterPro" id="IPR026022">
    <property type="entry name" value="PhoU_dom"/>
</dbReference>
<dbReference type="PANTHER" id="PTHR42930:SF3">
    <property type="entry name" value="PHOSPHATE-SPECIFIC TRANSPORT SYSTEM ACCESSORY PROTEIN PHOU"/>
    <property type="match status" value="1"/>
</dbReference>
<organism evidence="2 3">
    <name type="scientific">Candidatus Nitrosymbiomonas proteolyticus</name>
    <dbReference type="NCBI Taxonomy" id="2608984"/>
    <lineage>
        <taxon>Bacteria</taxon>
        <taxon>Bacillati</taxon>
        <taxon>Armatimonadota</taxon>
        <taxon>Armatimonadota incertae sedis</taxon>
        <taxon>Candidatus Nitrosymbiomonas</taxon>
    </lineage>
</organism>
<reference evidence="2" key="1">
    <citation type="journal article" name="DNA Res.">
        <title>The physiological potential of anammox bacteria as revealed by their core genome structure.</title>
        <authorList>
            <person name="Okubo T."/>
            <person name="Toyoda A."/>
            <person name="Fukuhara K."/>
            <person name="Uchiyama I."/>
            <person name="Harigaya Y."/>
            <person name="Kuroiwa M."/>
            <person name="Suzuki T."/>
            <person name="Murakami Y."/>
            <person name="Suwa Y."/>
            <person name="Takami H."/>
        </authorList>
    </citation>
    <scope>NUCLEOTIDE SEQUENCE</scope>
    <source>
        <strain evidence="2">317325-2</strain>
    </source>
</reference>
<dbReference type="GO" id="GO:0030643">
    <property type="term" value="P:intracellular phosphate ion homeostasis"/>
    <property type="evidence" value="ECO:0007669"/>
    <property type="project" value="InterPro"/>
</dbReference>
<evidence type="ECO:0000259" key="1">
    <source>
        <dbReference type="Pfam" id="PF01895"/>
    </source>
</evidence>
<evidence type="ECO:0000313" key="2">
    <source>
        <dbReference type="EMBL" id="BBO23529.1"/>
    </source>
</evidence>
<dbReference type="Pfam" id="PF01895">
    <property type="entry name" value="PhoU"/>
    <property type="match status" value="2"/>
</dbReference>
<dbReference type="SUPFAM" id="SSF109755">
    <property type="entry name" value="PhoU-like"/>
    <property type="match status" value="1"/>
</dbReference>
<evidence type="ECO:0000313" key="3">
    <source>
        <dbReference type="Proteomes" id="UP000662873"/>
    </source>
</evidence>
<feature type="domain" description="PhoU" evidence="1">
    <location>
        <begin position="121"/>
        <end position="205"/>
    </location>
</feature>
<dbReference type="NCBIfam" id="TIGR02135">
    <property type="entry name" value="phoU_full"/>
    <property type="match status" value="1"/>
</dbReference>
<dbReference type="PANTHER" id="PTHR42930">
    <property type="entry name" value="PHOSPHATE-SPECIFIC TRANSPORT SYSTEM ACCESSORY PROTEIN PHOU"/>
    <property type="match status" value="1"/>
</dbReference>
<protein>
    <submittedName>
        <fullName evidence="2">Phosphate transport system regulatory protein PhoU</fullName>
    </submittedName>
</protein>